<protein>
    <submittedName>
        <fullName evidence="1">Uncharacterized protein</fullName>
    </submittedName>
</protein>
<sequence length="143" mass="15789">MDATCPNIQVRGGHGCKSLVLAYEASTVSVRSSGGWWRRSRDKDKYSDRYLMLGVRWCRVVGVARHAMVRLSTGIEWHDTGSLGRPSGKELSSSRGSVALASIVEPDGDLREVPKGSVAQRRCWWGNLVTREGTPFTIATRLL</sequence>
<proteinExistence type="predicted"/>
<evidence type="ECO:0000313" key="1">
    <source>
        <dbReference type="EMBL" id="GMN58269.1"/>
    </source>
</evidence>
<dbReference type="AlphaFoldDB" id="A0AA88DMU4"/>
<accession>A0AA88DMU4</accession>
<reference evidence="1" key="1">
    <citation type="submission" date="2023-07" db="EMBL/GenBank/DDBJ databases">
        <title>draft genome sequence of fig (Ficus carica).</title>
        <authorList>
            <person name="Takahashi T."/>
            <person name="Nishimura K."/>
        </authorList>
    </citation>
    <scope>NUCLEOTIDE SEQUENCE</scope>
</reference>
<name>A0AA88DMU4_FICCA</name>
<comment type="caution">
    <text evidence="1">The sequence shown here is derived from an EMBL/GenBank/DDBJ whole genome shotgun (WGS) entry which is preliminary data.</text>
</comment>
<dbReference type="EMBL" id="BTGU01000076">
    <property type="protein sequence ID" value="GMN58269.1"/>
    <property type="molecule type" value="Genomic_DNA"/>
</dbReference>
<gene>
    <name evidence="1" type="ORF">TIFTF001_027371</name>
</gene>
<keyword evidence="2" id="KW-1185">Reference proteome</keyword>
<organism evidence="1 2">
    <name type="scientific">Ficus carica</name>
    <name type="common">Common fig</name>
    <dbReference type="NCBI Taxonomy" id="3494"/>
    <lineage>
        <taxon>Eukaryota</taxon>
        <taxon>Viridiplantae</taxon>
        <taxon>Streptophyta</taxon>
        <taxon>Embryophyta</taxon>
        <taxon>Tracheophyta</taxon>
        <taxon>Spermatophyta</taxon>
        <taxon>Magnoliopsida</taxon>
        <taxon>eudicotyledons</taxon>
        <taxon>Gunneridae</taxon>
        <taxon>Pentapetalae</taxon>
        <taxon>rosids</taxon>
        <taxon>fabids</taxon>
        <taxon>Rosales</taxon>
        <taxon>Moraceae</taxon>
        <taxon>Ficeae</taxon>
        <taxon>Ficus</taxon>
    </lineage>
</organism>
<dbReference type="Proteomes" id="UP001187192">
    <property type="component" value="Unassembled WGS sequence"/>
</dbReference>
<evidence type="ECO:0000313" key="2">
    <source>
        <dbReference type="Proteomes" id="UP001187192"/>
    </source>
</evidence>